<keyword evidence="3" id="KW-0813">Transport</keyword>
<evidence type="ECO:0000313" key="10">
    <source>
        <dbReference type="EMBL" id="KYG60585.1"/>
    </source>
</evidence>
<feature type="transmembrane region" description="Helical" evidence="8">
    <location>
        <begin position="281"/>
        <end position="298"/>
    </location>
</feature>
<comment type="subcellular location">
    <subcellularLocation>
        <location evidence="1">Cell membrane</location>
        <topology evidence="1">Multi-pass membrane protein</topology>
    </subcellularLocation>
</comment>
<comment type="caution">
    <text evidence="10">The sequence shown here is derived from an EMBL/GenBank/DDBJ whole genome shotgun (WGS) entry which is preliminary data.</text>
</comment>
<evidence type="ECO:0000313" key="11">
    <source>
        <dbReference type="Proteomes" id="UP000075391"/>
    </source>
</evidence>
<keyword evidence="5 8" id="KW-0812">Transmembrane</keyword>
<feature type="transmembrane region" description="Helical" evidence="8">
    <location>
        <begin position="250"/>
        <end position="269"/>
    </location>
</feature>
<evidence type="ECO:0000256" key="7">
    <source>
        <dbReference type="ARBA" id="ARBA00023136"/>
    </source>
</evidence>
<feature type="transmembrane region" description="Helical" evidence="8">
    <location>
        <begin position="102"/>
        <end position="123"/>
    </location>
</feature>
<reference evidence="10 11" key="1">
    <citation type="submission" date="2016-03" db="EMBL/GenBank/DDBJ databases">
        <authorList>
            <person name="Ploux O."/>
        </authorList>
    </citation>
    <scope>NUCLEOTIDE SEQUENCE [LARGE SCALE GENOMIC DNA]</scope>
    <source>
        <strain evidence="10 11">BER2</strain>
    </source>
</reference>
<accession>A0A150WC22</accession>
<evidence type="ECO:0000256" key="1">
    <source>
        <dbReference type="ARBA" id="ARBA00004651"/>
    </source>
</evidence>
<proteinExistence type="inferred from homology"/>
<dbReference type="InterPro" id="IPR036259">
    <property type="entry name" value="MFS_trans_sf"/>
</dbReference>
<dbReference type="Gene3D" id="1.20.1720.10">
    <property type="entry name" value="Multidrug resistance protein D"/>
    <property type="match status" value="1"/>
</dbReference>
<evidence type="ECO:0000256" key="5">
    <source>
        <dbReference type="ARBA" id="ARBA00022692"/>
    </source>
</evidence>
<keyword evidence="6 8" id="KW-1133">Transmembrane helix</keyword>
<dbReference type="InterPro" id="IPR004812">
    <property type="entry name" value="Efflux_drug-R_Bcr/CmlA"/>
</dbReference>
<evidence type="ECO:0000256" key="3">
    <source>
        <dbReference type="ARBA" id="ARBA00022448"/>
    </source>
</evidence>
<feature type="transmembrane region" description="Helical" evidence="8">
    <location>
        <begin position="78"/>
        <end position="96"/>
    </location>
</feature>
<dbReference type="InterPro" id="IPR011701">
    <property type="entry name" value="MFS"/>
</dbReference>
<dbReference type="PANTHER" id="PTHR23502:SF132">
    <property type="entry name" value="POLYAMINE TRANSPORTER 2-RELATED"/>
    <property type="match status" value="1"/>
</dbReference>
<dbReference type="GO" id="GO:1990961">
    <property type="term" value="P:xenobiotic detoxification by transmembrane export across the plasma membrane"/>
    <property type="evidence" value="ECO:0007669"/>
    <property type="project" value="InterPro"/>
</dbReference>
<evidence type="ECO:0000256" key="4">
    <source>
        <dbReference type="ARBA" id="ARBA00022475"/>
    </source>
</evidence>
<dbReference type="NCBIfam" id="TIGR00710">
    <property type="entry name" value="efflux_Bcr_CflA"/>
    <property type="match status" value="1"/>
</dbReference>
<dbReference type="PANTHER" id="PTHR23502">
    <property type="entry name" value="MAJOR FACILITATOR SUPERFAMILY"/>
    <property type="match status" value="1"/>
</dbReference>
<dbReference type="CDD" id="cd17320">
    <property type="entry name" value="MFS_MdfA_MDR_like"/>
    <property type="match status" value="1"/>
</dbReference>
<feature type="transmembrane region" description="Helical" evidence="8">
    <location>
        <begin position="344"/>
        <end position="365"/>
    </location>
</feature>
<dbReference type="InterPro" id="IPR020846">
    <property type="entry name" value="MFS_dom"/>
</dbReference>
<dbReference type="Pfam" id="PF07690">
    <property type="entry name" value="MFS_1"/>
    <property type="match status" value="1"/>
</dbReference>
<evidence type="ECO:0000256" key="6">
    <source>
        <dbReference type="ARBA" id="ARBA00022989"/>
    </source>
</evidence>
<dbReference type="GO" id="GO:0042910">
    <property type="term" value="F:xenobiotic transmembrane transporter activity"/>
    <property type="evidence" value="ECO:0007669"/>
    <property type="project" value="InterPro"/>
</dbReference>
<comment type="similarity">
    <text evidence="2">Belongs to the major facilitator superfamily. Bcr/CmlA family.</text>
</comment>
<name>A0A150WC22_BDEBC</name>
<dbReference type="PROSITE" id="PS50850">
    <property type="entry name" value="MFS"/>
    <property type="match status" value="1"/>
</dbReference>
<protein>
    <submittedName>
        <fullName evidence="10">Bcr/CflA family drug resistance efflux transporter</fullName>
    </submittedName>
</protein>
<dbReference type="SUPFAM" id="SSF103473">
    <property type="entry name" value="MFS general substrate transporter"/>
    <property type="match status" value="1"/>
</dbReference>
<evidence type="ECO:0000256" key="2">
    <source>
        <dbReference type="ARBA" id="ARBA00006236"/>
    </source>
</evidence>
<dbReference type="RefSeq" id="WP_063244864.1">
    <property type="nucleotide sequence ID" value="NZ_LUKF01000019.1"/>
</dbReference>
<feature type="transmembrane region" description="Helical" evidence="8">
    <location>
        <begin position="215"/>
        <end position="235"/>
    </location>
</feature>
<dbReference type="FunFam" id="1.20.1720.10:FF:000005">
    <property type="entry name" value="Bcr/CflA family efflux transporter"/>
    <property type="match status" value="1"/>
</dbReference>
<keyword evidence="4" id="KW-1003">Cell membrane</keyword>
<feature type="transmembrane region" description="Helical" evidence="8">
    <location>
        <begin position="166"/>
        <end position="185"/>
    </location>
</feature>
<dbReference type="GO" id="GO:0005886">
    <property type="term" value="C:plasma membrane"/>
    <property type="evidence" value="ECO:0007669"/>
    <property type="project" value="UniProtKB-SubCell"/>
</dbReference>
<evidence type="ECO:0000256" key="8">
    <source>
        <dbReference type="SAM" id="Phobius"/>
    </source>
</evidence>
<gene>
    <name evidence="10" type="ORF">AZI85_11290</name>
</gene>
<keyword evidence="7 8" id="KW-0472">Membrane</keyword>
<dbReference type="OrthoDB" id="5289066at2"/>
<feature type="transmembrane region" description="Helical" evidence="8">
    <location>
        <begin position="135"/>
        <end position="160"/>
    </location>
</feature>
<feature type="domain" description="Major facilitator superfamily (MFS) profile" evidence="9">
    <location>
        <begin position="11"/>
        <end position="396"/>
    </location>
</feature>
<evidence type="ECO:0000259" key="9">
    <source>
        <dbReference type="PROSITE" id="PS50850"/>
    </source>
</evidence>
<dbReference type="EMBL" id="LUKF01000019">
    <property type="protein sequence ID" value="KYG60585.1"/>
    <property type="molecule type" value="Genomic_DNA"/>
</dbReference>
<feature type="transmembrane region" description="Helical" evidence="8">
    <location>
        <begin position="47"/>
        <end position="66"/>
    </location>
</feature>
<dbReference type="Proteomes" id="UP000075391">
    <property type="component" value="Unassembled WGS sequence"/>
</dbReference>
<feature type="transmembrane region" description="Helical" evidence="8">
    <location>
        <begin position="371"/>
        <end position="390"/>
    </location>
</feature>
<dbReference type="AlphaFoldDB" id="A0A150WC22"/>
<sequence>MKNEKHSSLSLILILGALTALSPFSIDMYLPAFPKMAEFFSTNVSAMSLSLSSYFIGLAVGQLLYGPLLDRFGRKKPLYFGLLIYIFATVGCFMSKSMESFVLFRFIQAFGGCAANVAAMAMVRDFFSPKESSKIFSLLVLILGVSPLLAPTTGGFLSVVFGWQSIFIALTILSIALFLVTVFLLPEGRGADTSHSLRPGKILLNYISIIKDPQFSTYALAGSVAFAGLFVYLAASPTIFMEVFKVSEQAYGWIFGFLAVGFIGASQFNIPLSRVYSNEKILFAAFSFLAFMGFLFPIGAGSGWLGLASTMVMLFLYLSSVGLANPNAAALALAPFSKNAGSAAALLGFLQMTVGSLASVFVGVFKAQELFPISVIFAGTAFLSLFIFILGSRRITSKVEVSADDAGFVTH</sequence>
<organism evidence="10 11">
    <name type="scientific">Bdellovibrio bacteriovorus</name>
    <dbReference type="NCBI Taxonomy" id="959"/>
    <lineage>
        <taxon>Bacteria</taxon>
        <taxon>Pseudomonadati</taxon>
        <taxon>Bdellovibrionota</taxon>
        <taxon>Bdellovibrionia</taxon>
        <taxon>Bdellovibrionales</taxon>
        <taxon>Pseudobdellovibrionaceae</taxon>
        <taxon>Bdellovibrio</taxon>
    </lineage>
</organism>